<proteinExistence type="predicted"/>
<sequence>MNLVIDTNAIASSVDAIVTGDLDLLVLTEFSGIPILTPQDFFTRYFPDQ</sequence>
<protein>
    <recommendedName>
        <fullName evidence="3">PIN domain-containing protein</fullName>
    </recommendedName>
</protein>
<evidence type="ECO:0008006" key="3">
    <source>
        <dbReference type="Google" id="ProtNLM"/>
    </source>
</evidence>
<dbReference type="AlphaFoldDB" id="A0A1Z3HNI5"/>
<evidence type="ECO:0000313" key="1">
    <source>
        <dbReference type="EMBL" id="ASC71717.1"/>
    </source>
</evidence>
<organism evidence="1 2">
    <name type="scientific">Halomicronema hongdechloris C2206</name>
    <dbReference type="NCBI Taxonomy" id="1641165"/>
    <lineage>
        <taxon>Bacteria</taxon>
        <taxon>Bacillati</taxon>
        <taxon>Cyanobacteriota</taxon>
        <taxon>Cyanophyceae</taxon>
        <taxon>Nodosilineales</taxon>
        <taxon>Nodosilineaceae</taxon>
        <taxon>Halomicronema</taxon>
    </lineage>
</organism>
<reference evidence="1 2" key="1">
    <citation type="journal article" date="2016" name="Biochim. Biophys. Acta">
        <title>Characterization of red-shifted phycobilisomes isolated from the chlorophyll f-containing cyanobacterium Halomicronema hongdechloris.</title>
        <authorList>
            <person name="Li Y."/>
            <person name="Lin Y."/>
            <person name="Garvey C.J."/>
            <person name="Birch D."/>
            <person name="Corkery R.W."/>
            <person name="Loughlin P.C."/>
            <person name="Scheer H."/>
            <person name="Willows R.D."/>
            <person name="Chen M."/>
        </authorList>
    </citation>
    <scope>NUCLEOTIDE SEQUENCE [LARGE SCALE GENOMIC DNA]</scope>
    <source>
        <strain evidence="1 2">C2206</strain>
    </source>
</reference>
<evidence type="ECO:0000313" key="2">
    <source>
        <dbReference type="Proteomes" id="UP000191901"/>
    </source>
</evidence>
<keyword evidence="2" id="KW-1185">Reference proteome</keyword>
<accession>A0A1Z3HNI5</accession>
<dbReference type="Proteomes" id="UP000191901">
    <property type="component" value="Chromosome"/>
</dbReference>
<gene>
    <name evidence="1" type="ORF">XM38_026710</name>
</gene>
<dbReference type="KEGG" id="hhg:XM38_026710"/>
<dbReference type="RefSeq" id="WP_187329394.1">
    <property type="nucleotide sequence ID" value="NZ_CP021983.2"/>
</dbReference>
<dbReference type="EMBL" id="CP021983">
    <property type="protein sequence ID" value="ASC71717.1"/>
    <property type="molecule type" value="Genomic_DNA"/>
</dbReference>
<name>A0A1Z3HNI5_9CYAN</name>